<organism evidence="11">
    <name type="scientific">Fervidicoccus fontis</name>
    <dbReference type="NCBI Taxonomy" id="683846"/>
    <lineage>
        <taxon>Archaea</taxon>
        <taxon>Thermoproteota</taxon>
        <taxon>Thermoprotei</taxon>
        <taxon>Fervidicoccales</taxon>
        <taxon>Fervidicoccaceae</taxon>
        <taxon>Fervidicoccus</taxon>
    </lineage>
</organism>
<keyword evidence="7 9" id="KW-0378">Hydrolase</keyword>
<dbReference type="Pfam" id="PF12706">
    <property type="entry name" value="Lactamase_B_2"/>
    <property type="match status" value="1"/>
</dbReference>
<dbReference type="PANTHER" id="PTHR46018:SF2">
    <property type="entry name" value="ZINC PHOSPHODIESTERASE ELAC PROTEIN 1"/>
    <property type="match status" value="1"/>
</dbReference>
<feature type="domain" description="Metallo-beta-lactamase" evidence="10">
    <location>
        <begin position="55"/>
        <end position="237"/>
    </location>
</feature>
<dbReference type="GO" id="GO:0042781">
    <property type="term" value="F:3'-tRNA processing endoribonuclease activity"/>
    <property type="evidence" value="ECO:0007669"/>
    <property type="project" value="UniProtKB-UniRule"/>
</dbReference>
<dbReference type="InterPro" id="IPR036866">
    <property type="entry name" value="RibonucZ/Hydroxyglut_hydro"/>
</dbReference>
<keyword evidence="8" id="KW-0862">Zinc</keyword>
<evidence type="ECO:0000256" key="1">
    <source>
        <dbReference type="ARBA" id="ARBA00001947"/>
    </source>
</evidence>
<gene>
    <name evidence="9" type="primary">rnz</name>
    <name evidence="11" type="ORF">ENO04_04055</name>
</gene>
<comment type="catalytic activity">
    <reaction evidence="9">
        <text>Endonucleolytic cleavage of RNA, removing extra 3' nucleotides from tRNA precursor, generating 3' termini of tRNAs. A 3'-hydroxy group is left at the tRNA terminus and a 5'-phosphoryl group is left at the trailer molecule.</text>
        <dbReference type="EC" id="3.1.26.11"/>
    </reaction>
</comment>
<reference evidence="11" key="1">
    <citation type="journal article" date="2020" name="mSystems">
        <title>Genome- and Community-Level Interaction Insights into Carbon Utilization and Element Cycling Functions of Hydrothermarchaeota in Hydrothermal Sediment.</title>
        <authorList>
            <person name="Zhou Z."/>
            <person name="Liu Y."/>
            <person name="Xu W."/>
            <person name="Pan J."/>
            <person name="Luo Z.H."/>
            <person name="Li M."/>
        </authorList>
    </citation>
    <scope>NUCLEOTIDE SEQUENCE [LARGE SCALE GENOMIC DNA]</scope>
    <source>
        <strain evidence="11">SpSt-123</strain>
    </source>
</reference>
<comment type="subunit">
    <text evidence="2 9">Homodimer.</text>
</comment>
<dbReference type="AlphaFoldDB" id="A0A7C1IFP8"/>
<keyword evidence="4 9" id="KW-0540">Nuclease</keyword>
<comment type="function">
    <text evidence="9">Zinc phosphodiesterase, which displays some tRNA 3'-processing endonuclease activity. Probably involved in tRNA maturation, by removing a 3'-trailer from precursor tRNA.</text>
</comment>
<comment type="similarity">
    <text evidence="9">Belongs to the RNase Z family.</text>
</comment>
<evidence type="ECO:0000256" key="3">
    <source>
        <dbReference type="ARBA" id="ARBA00022694"/>
    </source>
</evidence>
<comment type="cofactor">
    <cofactor evidence="1">
        <name>Zn(2+)</name>
        <dbReference type="ChEBI" id="CHEBI:29105"/>
    </cofactor>
</comment>
<evidence type="ECO:0000256" key="6">
    <source>
        <dbReference type="ARBA" id="ARBA00022759"/>
    </source>
</evidence>
<evidence type="ECO:0000256" key="7">
    <source>
        <dbReference type="ARBA" id="ARBA00022801"/>
    </source>
</evidence>
<dbReference type="CDD" id="cd07717">
    <property type="entry name" value="RNaseZ_ZiPD-like_MBL-fold"/>
    <property type="match status" value="1"/>
</dbReference>
<dbReference type="SUPFAM" id="SSF56281">
    <property type="entry name" value="Metallo-hydrolase/oxidoreductase"/>
    <property type="match status" value="1"/>
</dbReference>
<dbReference type="HAMAP" id="MF_01818">
    <property type="entry name" value="RNase_Z_BN"/>
    <property type="match status" value="1"/>
</dbReference>
<dbReference type="InterPro" id="IPR001279">
    <property type="entry name" value="Metallo-B-lactamas"/>
</dbReference>
<evidence type="ECO:0000313" key="11">
    <source>
        <dbReference type="EMBL" id="HDS10771.1"/>
    </source>
</evidence>
<dbReference type="EMBL" id="DSDY01000127">
    <property type="protein sequence ID" value="HDS10771.1"/>
    <property type="molecule type" value="Genomic_DNA"/>
</dbReference>
<dbReference type="PANTHER" id="PTHR46018">
    <property type="entry name" value="ZINC PHOSPHODIESTERASE ELAC PROTEIN 1"/>
    <property type="match status" value="1"/>
</dbReference>
<evidence type="ECO:0000259" key="10">
    <source>
        <dbReference type="Pfam" id="PF12706"/>
    </source>
</evidence>
<evidence type="ECO:0000256" key="8">
    <source>
        <dbReference type="ARBA" id="ARBA00022833"/>
    </source>
</evidence>
<dbReference type="InterPro" id="IPR013471">
    <property type="entry name" value="RNase_Z/BN"/>
</dbReference>
<keyword evidence="5" id="KW-0479">Metal-binding</keyword>
<feature type="active site" description="Proton acceptor" evidence="9">
    <location>
        <position position="70"/>
    </location>
</feature>
<comment type="caution">
    <text evidence="11">The sequence shown here is derived from an EMBL/GenBank/DDBJ whole genome shotgun (WGS) entry which is preliminary data.</text>
</comment>
<evidence type="ECO:0000256" key="5">
    <source>
        <dbReference type="ARBA" id="ARBA00022723"/>
    </source>
</evidence>
<dbReference type="EC" id="3.1.26.11" evidence="9"/>
<name>A0A7C1IFP8_9CREN</name>
<dbReference type="Gene3D" id="3.60.15.10">
    <property type="entry name" value="Ribonuclease Z/Hydroxyacylglutathione hydrolase-like"/>
    <property type="match status" value="1"/>
</dbReference>
<evidence type="ECO:0000256" key="9">
    <source>
        <dbReference type="HAMAP-Rule" id="MF_01818"/>
    </source>
</evidence>
<accession>A0A7C1IFP8</accession>
<proteinExistence type="inferred from homology"/>
<dbReference type="GO" id="GO:0046872">
    <property type="term" value="F:metal ion binding"/>
    <property type="evidence" value="ECO:0007669"/>
    <property type="project" value="UniProtKB-KW"/>
</dbReference>
<sequence length="271" mass="30098">MKNLSEAWLEIIGSSGGAPTPSSWPPSILLFYHGLYGLLDVGEGTQLRLVEKGVGPGRIDFIAVTHMHGDHIFGLPGLIQSMSLSSRSKELIIIGPERIKTFLEETFGLTNFSPVFKIIYSSPINASVLTSGKAKLVIKGFKTCHADESYGYVVTGYKVIGGDERKIFKLVYTGDTALCDEMLQALRAEEDIDVLIHDSTFNYNMRNQAREYGHSTSIEAAALARELNVRALLLFHMSSRYKNSYKQLLMEARSVYEKTFLASDNTKFIIA</sequence>
<protein>
    <recommendedName>
        <fullName evidence="9">Ribonuclease Z</fullName>
        <shortName evidence="9">RNase Z</shortName>
        <ecNumber evidence="9">3.1.26.11</ecNumber>
    </recommendedName>
    <alternativeName>
        <fullName evidence="9">tRNA 3 endonuclease</fullName>
    </alternativeName>
    <alternativeName>
        <fullName evidence="9">tRNase Z</fullName>
    </alternativeName>
</protein>
<comment type="caution">
    <text evidence="9">Lacks conserved residue(s) required for the propagation of feature annotation.</text>
</comment>
<keyword evidence="6 9" id="KW-0255">Endonuclease</keyword>
<evidence type="ECO:0000256" key="2">
    <source>
        <dbReference type="ARBA" id="ARBA00011738"/>
    </source>
</evidence>
<keyword evidence="3 9" id="KW-0819">tRNA processing</keyword>
<evidence type="ECO:0000256" key="4">
    <source>
        <dbReference type="ARBA" id="ARBA00022722"/>
    </source>
</evidence>